<dbReference type="Gene3D" id="3.10.129.10">
    <property type="entry name" value="Hotdog Thioesterase"/>
    <property type="match status" value="1"/>
</dbReference>
<dbReference type="EMBL" id="JAGTJQ010000002">
    <property type="protein sequence ID" value="KAH7038136.1"/>
    <property type="molecule type" value="Genomic_DNA"/>
</dbReference>
<dbReference type="Proteomes" id="UP000756346">
    <property type="component" value="Unassembled WGS sequence"/>
</dbReference>
<proteinExistence type="predicted"/>
<name>A0A9P8YFP6_9PEZI</name>
<dbReference type="AlphaFoldDB" id="A0A9P8YFP6"/>
<sequence length="540" mass="61896">MAYRVQNRNTRSRLLGMDRLSRRPPRHIFDVTSPTNSYLLNVTLDKHLPPSTLSAEYALNQAKHPLAPMSRMPLAMPQGHHLVYFPTPISPADLESDGTDPYHSPGGGFTRRVWAGGSIDFTRDNLKIDSTPAVCIETIEKVETKGVKEDEKIFLHLLRRYMPMDMSRPGRFDVNNTNCLSERRVLAFMKTLERQDPFASALQGEGDDDQRSEMASRIIKAPWKPDALIETVITPEMLFYFSALTMNAHAIHLNAERSKRVDGHKGLLVHGPFCVVLLLNAVKSLLAQGHNSESIKFFEYRNFAPLYAGTRIQLCVGGIITERMPEYAATHRRTVWIEDEHGSLCVKATAWIGPKKGVTVEDPPTYVPPPQPAPLPDWVNAPKFKSRSEEEDTQAQSSETAGFLKHPYLIGKRPEPIVWHPPYKGAEGFFTRWPFTQKGQLRMPEKWLILLREQKKRWAMKMASFGERRYLRNYLKDEARQKQKQKEKQQNELQRGPHRKINPARQSRKSNKPERDILEPIAVDPKLAKRFTKQMAKRKP</sequence>
<dbReference type="RefSeq" id="XP_046017257.1">
    <property type="nucleotide sequence ID" value="XM_046158184.1"/>
</dbReference>
<dbReference type="SUPFAM" id="SSF54637">
    <property type="entry name" value="Thioesterase/thiol ester dehydrase-isomerase"/>
    <property type="match status" value="1"/>
</dbReference>
<feature type="compositionally biased region" description="Basic residues" evidence="1">
    <location>
        <begin position="496"/>
        <end position="510"/>
    </location>
</feature>
<organism evidence="2 3">
    <name type="scientific">Microdochium trichocladiopsis</name>
    <dbReference type="NCBI Taxonomy" id="1682393"/>
    <lineage>
        <taxon>Eukaryota</taxon>
        <taxon>Fungi</taxon>
        <taxon>Dikarya</taxon>
        <taxon>Ascomycota</taxon>
        <taxon>Pezizomycotina</taxon>
        <taxon>Sordariomycetes</taxon>
        <taxon>Xylariomycetidae</taxon>
        <taxon>Xylariales</taxon>
        <taxon>Microdochiaceae</taxon>
        <taxon>Microdochium</taxon>
    </lineage>
</organism>
<comment type="caution">
    <text evidence="2">The sequence shown here is derived from an EMBL/GenBank/DDBJ whole genome shotgun (WGS) entry which is preliminary data.</text>
</comment>
<evidence type="ECO:0008006" key="4">
    <source>
        <dbReference type="Google" id="ProtNLM"/>
    </source>
</evidence>
<keyword evidence="3" id="KW-1185">Reference proteome</keyword>
<evidence type="ECO:0000313" key="3">
    <source>
        <dbReference type="Proteomes" id="UP000756346"/>
    </source>
</evidence>
<protein>
    <recommendedName>
        <fullName evidence="4">MaoC-like domain-containing protein</fullName>
    </recommendedName>
</protein>
<evidence type="ECO:0000256" key="1">
    <source>
        <dbReference type="SAM" id="MobiDB-lite"/>
    </source>
</evidence>
<dbReference type="PANTHER" id="PTHR28152">
    <property type="entry name" value="HYDROXYACYL-THIOESTER DEHYDRATASE TYPE 2, MITOCHONDRIAL"/>
    <property type="match status" value="1"/>
</dbReference>
<feature type="compositionally biased region" description="Basic and acidic residues" evidence="1">
    <location>
        <begin position="479"/>
        <end position="490"/>
    </location>
</feature>
<dbReference type="InterPro" id="IPR029069">
    <property type="entry name" value="HotDog_dom_sf"/>
</dbReference>
<dbReference type="GO" id="GO:0005739">
    <property type="term" value="C:mitochondrion"/>
    <property type="evidence" value="ECO:0007669"/>
    <property type="project" value="TreeGrafter"/>
</dbReference>
<dbReference type="InterPro" id="IPR052741">
    <property type="entry name" value="Mitochondrial_HTD2"/>
</dbReference>
<feature type="compositionally biased region" description="Basic residues" evidence="1">
    <location>
        <begin position="528"/>
        <end position="540"/>
    </location>
</feature>
<dbReference type="GO" id="GO:0019171">
    <property type="term" value="F:(3R)-hydroxyacyl-[acyl-carrier-protein] dehydratase activity"/>
    <property type="evidence" value="ECO:0007669"/>
    <property type="project" value="TreeGrafter"/>
</dbReference>
<dbReference type="GeneID" id="70187730"/>
<reference evidence="2" key="1">
    <citation type="journal article" date="2021" name="Nat. Commun.">
        <title>Genetic determinants of endophytism in the Arabidopsis root mycobiome.</title>
        <authorList>
            <person name="Mesny F."/>
            <person name="Miyauchi S."/>
            <person name="Thiergart T."/>
            <person name="Pickel B."/>
            <person name="Atanasova L."/>
            <person name="Karlsson M."/>
            <person name="Huettel B."/>
            <person name="Barry K.W."/>
            <person name="Haridas S."/>
            <person name="Chen C."/>
            <person name="Bauer D."/>
            <person name="Andreopoulos W."/>
            <person name="Pangilinan J."/>
            <person name="LaButti K."/>
            <person name="Riley R."/>
            <person name="Lipzen A."/>
            <person name="Clum A."/>
            <person name="Drula E."/>
            <person name="Henrissat B."/>
            <person name="Kohler A."/>
            <person name="Grigoriev I.V."/>
            <person name="Martin F.M."/>
            <person name="Hacquard S."/>
        </authorList>
    </citation>
    <scope>NUCLEOTIDE SEQUENCE</scope>
    <source>
        <strain evidence="2">MPI-CAGE-CH-0230</strain>
    </source>
</reference>
<dbReference type="PANTHER" id="PTHR28152:SF1">
    <property type="entry name" value="HYDROXYACYL-THIOESTER DEHYDRATASE TYPE 2, MITOCHONDRIAL"/>
    <property type="match status" value="1"/>
</dbReference>
<evidence type="ECO:0000313" key="2">
    <source>
        <dbReference type="EMBL" id="KAH7038136.1"/>
    </source>
</evidence>
<feature type="region of interest" description="Disordered" evidence="1">
    <location>
        <begin position="479"/>
        <end position="540"/>
    </location>
</feature>
<accession>A0A9P8YFP6</accession>
<gene>
    <name evidence="2" type="ORF">B0I36DRAFT_359733</name>
</gene>
<dbReference type="OrthoDB" id="3257538at2759"/>